<dbReference type="GO" id="GO:0003677">
    <property type="term" value="F:DNA binding"/>
    <property type="evidence" value="ECO:0007669"/>
    <property type="project" value="UniProtKB-KW"/>
</dbReference>
<keyword evidence="5" id="KW-0805">Transcription regulation</keyword>
<evidence type="ECO:0000256" key="6">
    <source>
        <dbReference type="ARBA" id="ARBA00023125"/>
    </source>
</evidence>
<feature type="domain" description="BED-type" evidence="11">
    <location>
        <begin position="1"/>
        <end position="32"/>
    </location>
</feature>
<evidence type="ECO:0000256" key="3">
    <source>
        <dbReference type="ARBA" id="ARBA00022771"/>
    </source>
</evidence>
<feature type="region of interest" description="Disordered" evidence="10">
    <location>
        <begin position="577"/>
        <end position="599"/>
    </location>
</feature>
<evidence type="ECO:0000313" key="12">
    <source>
        <dbReference type="EMBL" id="KAF0714932.1"/>
    </source>
</evidence>
<sequence length="599" mass="68988">EGDKAKCNFCKTVLKFNQSSTTNLIRHIRSKHVTVDLSKRRRPNDDLDEENIDDPSPMSTQNPSTSISMDRQCLPAIAPLALVHQPTRSQQQQISNFLHKPVAAYKRQAIDQQVIRMIVKEYYPFSIVEDKEFKKLINMLNPGYSLPSRKTLSVSLLPILYNKIYNEVKLDIEVNAHYVSLTTDAWTSLKNENYMAVTVHFIDMSCQLKSYVLQCTKFPERHTSENIKNCLQNTIKNRGLKNKVAACTTDNAANITEAIRLCNWRHISCFSHSLNLVIQSSLQEINVTREKVKSIVEYFKRSTVASEKLNQMQQQLGYTPIRSMIQDVVTRWNSTFFMFQRFLELKTPLLSAIADLNRDNNLTSNDWEIIAKSCDILKRFNEITIEMSSEKSVTISKTVLFSQALCNYCNKLKSQHQTLPEIKNFINKLSEQVNNRFSQAEKQILLAEAIFLDPPLSEPISVEMNKEDSIWNEFDSEVSEIIQSRDPTALIITEVDKYIQEPLIPRTEDPLKWWNENKNIYSTLFEIMKRRLCAQASSVPSERVFSKGGQIVTEKRSRLTNTRLTFPTEYPVKQFSPDPLEGGFHKPRNRGTLIPSKAP</sequence>
<reference evidence="12 13" key="1">
    <citation type="submission" date="2019-08" db="EMBL/GenBank/DDBJ databases">
        <title>Whole genome of Aphis craccivora.</title>
        <authorList>
            <person name="Voronova N.V."/>
            <person name="Shulinski R.S."/>
            <person name="Bandarenka Y.V."/>
            <person name="Zhorov D.G."/>
            <person name="Warner D."/>
        </authorList>
    </citation>
    <scope>NUCLEOTIDE SEQUENCE [LARGE SCALE GENOMIC DNA]</scope>
    <source>
        <strain evidence="12">180601</strain>
        <tissue evidence="12">Whole Body</tissue>
    </source>
</reference>
<keyword evidence="2" id="KW-0479">Metal-binding</keyword>
<comment type="subcellular location">
    <subcellularLocation>
        <location evidence="1">Nucleus</location>
    </subcellularLocation>
</comment>
<evidence type="ECO:0000256" key="9">
    <source>
        <dbReference type="PROSITE-ProRule" id="PRU00027"/>
    </source>
</evidence>
<keyword evidence="3 9" id="KW-0863">Zinc-finger</keyword>
<dbReference type="Pfam" id="PF05699">
    <property type="entry name" value="Dimer_Tnp_hAT"/>
    <property type="match status" value="1"/>
</dbReference>
<dbReference type="PANTHER" id="PTHR46481">
    <property type="entry name" value="ZINC FINGER BED DOMAIN-CONTAINING PROTEIN 4"/>
    <property type="match status" value="1"/>
</dbReference>
<evidence type="ECO:0000256" key="1">
    <source>
        <dbReference type="ARBA" id="ARBA00004123"/>
    </source>
</evidence>
<dbReference type="InterPro" id="IPR012337">
    <property type="entry name" value="RNaseH-like_sf"/>
</dbReference>
<evidence type="ECO:0000259" key="11">
    <source>
        <dbReference type="PROSITE" id="PS50808"/>
    </source>
</evidence>
<feature type="compositionally biased region" description="Polar residues" evidence="10">
    <location>
        <begin position="57"/>
        <end position="67"/>
    </location>
</feature>
<accession>A0A6G0VZ61</accession>
<feature type="non-terminal residue" evidence="12">
    <location>
        <position position="599"/>
    </location>
</feature>
<dbReference type="SUPFAM" id="SSF140996">
    <property type="entry name" value="Hermes dimerisation domain"/>
    <property type="match status" value="1"/>
</dbReference>
<keyword evidence="6" id="KW-0238">DNA-binding</keyword>
<dbReference type="Pfam" id="PF02892">
    <property type="entry name" value="zf-BED"/>
    <property type="match status" value="1"/>
</dbReference>
<dbReference type="PROSITE" id="PS50808">
    <property type="entry name" value="ZF_BED"/>
    <property type="match status" value="1"/>
</dbReference>
<evidence type="ECO:0000256" key="10">
    <source>
        <dbReference type="SAM" id="MobiDB-lite"/>
    </source>
</evidence>
<dbReference type="AlphaFoldDB" id="A0A6G0VZ61"/>
<protein>
    <recommendedName>
        <fullName evidence="11">BED-type domain-containing protein</fullName>
    </recommendedName>
</protein>
<evidence type="ECO:0000313" key="13">
    <source>
        <dbReference type="Proteomes" id="UP000478052"/>
    </source>
</evidence>
<keyword evidence="4" id="KW-0862">Zinc</keyword>
<dbReference type="GO" id="GO:0008270">
    <property type="term" value="F:zinc ion binding"/>
    <property type="evidence" value="ECO:0007669"/>
    <property type="project" value="UniProtKB-KW"/>
</dbReference>
<dbReference type="GO" id="GO:0005634">
    <property type="term" value="C:nucleus"/>
    <property type="evidence" value="ECO:0007669"/>
    <property type="project" value="UniProtKB-SubCell"/>
</dbReference>
<comment type="caution">
    <text evidence="12">The sequence shown here is derived from an EMBL/GenBank/DDBJ whole genome shotgun (WGS) entry which is preliminary data.</text>
</comment>
<gene>
    <name evidence="12" type="ORF">FWK35_00035937</name>
</gene>
<feature type="non-terminal residue" evidence="12">
    <location>
        <position position="1"/>
    </location>
</feature>
<proteinExistence type="predicted"/>
<evidence type="ECO:0000256" key="2">
    <source>
        <dbReference type="ARBA" id="ARBA00022723"/>
    </source>
</evidence>
<dbReference type="GO" id="GO:0046983">
    <property type="term" value="F:protein dimerization activity"/>
    <property type="evidence" value="ECO:0007669"/>
    <property type="project" value="InterPro"/>
</dbReference>
<evidence type="ECO:0000256" key="5">
    <source>
        <dbReference type="ARBA" id="ARBA00023015"/>
    </source>
</evidence>
<keyword evidence="13" id="KW-1185">Reference proteome</keyword>
<evidence type="ECO:0000256" key="8">
    <source>
        <dbReference type="ARBA" id="ARBA00023242"/>
    </source>
</evidence>
<evidence type="ECO:0000256" key="4">
    <source>
        <dbReference type="ARBA" id="ARBA00022833"/>
    </source>
</evidence>
<dbReference type="OrthoDB" id="6600430at2759"/>
<keyword evidence="7" id="KW-0804">Transcription</keyword>
<name>A0A6G0VZ61_APHCR</name>
<dbReference type="PANTHER" id="PTHR46481:SF10">
    <property type="entry name" value="ZINC FINGER BED DOMAIN-CONTAINING PROTEIN 39"/>
    <property type="match status" value="1"/>
</dbReference>
<dbReference type="SUPFAM" id="SSF53098">
    <property type="entry name" value="Ribonuclease H-like"/>
    <property type="match status" value="1"/>
</dbReference>
<dbReference type="EMBL" id="VUJU01010281">
    <property type="protein sequence ID" value="KAF0714932.1"/>
    <property type="molecule type" value="Genomic_DNA"/>
</dbReference>
<keyword evidence="8" id="KW-0539">Nucleus</keyword>
<dbReference type="InterPro" id="IPR003656">
    <property type="entry name" value="Znf_BED"/>
</dbReference>
<evidence type="ECO:0000256" key="7">
    <source>
        <dbReference type="ARBA" id="ARBA00023163"/>
    </source>
</evidence>
<dbReference type="InterPro" id="IPR008906">
    <property type="entry name" value="HATC_C_dom"/>
</dbReference>
<organism evidence="12 13">
    <name type="scientific">Aphis craccivora</name>
    <name type="common">Cowpea aphid</name>
    <dbReference type="NCBI Taxonomy" id="307492"/>
    <lineage>
        <taxon>Eukaryota</taxon>
        <taxon>Metazoa</taxon>
        <taxon>Ecdysozoa</taxon>
        <taxon>Arthropoda</taxon>
        <taxon>Hexapoda</taxon>
        <taxon>Insecta</taxon>
        <taxon>Pterygota</taxon>
        <taxon>Neoptera</taxon>
        <taxon>Paraneoptera</taxon>
        <taxon>Hemiptera</taxon>
        <taxon>Sternorrhyncha</taxon>
        <taxon>Aphidomorpha</taxon>
        <taxon>Aphidoidea</taxon>
        <taxon>Aphididae</taxon>
        <taxon>Aphidini</taxon>
        <taxon>Aphis</taxon>
        <taxon>Aphis</taxon>
    </lineage>
</organism>
<feature type="region of interest" description="Disordered" evidence="10">
    <location>
        <begin position="36"/>
        <end position="67"/>
    </location>
</feature>
<dbReference type="Proteomes" id="UP000478052">
    <property type="component" value="Unassembled WGS sequence"/>
</dbReference>
<dbReference type="InterPro" id="IPR052035">
    <property type="entry name" value="ZnF_BED_domain_contain"/>
</dbReference>